<dbReference type="OrthoDB" id="2016140at2759"/>
<reference evidence="2" key="2">
    <citation type="journal article" date="2023" name="Int. J. Mol. Sci.">
        <title>De Novo Assembly and Annotation of 11 Diverse Shrub Willow (Salix) Genomes Reveals Novel Gene Organization in Sex-Linked Regions.</title>
        <authorList>
            <person name="Hyden B."/>
            <person name="Feng K."/>
            <person name="Yates T.B."/>
            <person name="Jawdy S."/>
            <person name="Cereghino C."/>
            <person name="Smart L.B."/>
            <person name="Muchero W."/>
        </authorList>
    </citation>
    <scope>NUCLEOTIDE SEQUENCE</scope>
    <source>
        <tissue evidence="2">Shoot tip</tissue>
    </source>
</reference>
<protein>
    <submittedName>
        <fullName evidence="2">Uncharacterized protein</fullName>
    </submittedName>
</protein>
<reference evidence="2" key="1">
    <citation type="submission" date="2022-11" db="EMBL/GenBank/DDBJ databases">
        <authorList>
            <person name="Hyden B.L."/>
            <person name="Feng K."/>
            <person name="Yates T."/>
            <person name="Jawdy S."/>
            <person name="Smart L.B."/>
            <person name="Muchero W."/>
        </authorList>
    </citation>
    <scope>NUCLEOTIDE SEQUENCE</scope>
    <source>
        <tissue evidence="2">Shoot tip</tissue>
    </source>
</reference>
<dbReference type="Proteomes" id="UP001151532">
    <property type="component" value="Chromosome 3"/>
</dbReference>
<evidence type="ECO:0000313" key="3">
    <source>
        <dbReference type="Proteomes" id="UP001151532"/>
    </source>
</evidence>
<accession>A0A9Q0QEA9</accession>
<keyword evidence="3" id="KW-1185">Reference proteome</keyword>
<dbReference type="PANTHER" id="PTHR37709">
    <property type="entry name" value="EXPRESSED PROTEIN"/>
    <property type="match status" value="1"/>
</dbReference>
<sequence>MAQALAIIFWLLPSTPLLDSEIQIRCSSLCLLNRFLRKMGFIMEFAENLVLRLMEDPKERDRKFRERVYAVKDRCEKTKEMWSYPLRPYGFWTFERHNAQLAWDAKISQVPGRRDPYDDLLQDSYGFPK</sequence>
<evidence type="ECO:0000256" key="1">
    <source>
        <dbReference type="SAM" id="SignalP"/>
    </source>
</evidence>
<dbReference type="Pfam" id="PF17250">
    <property type="entry name" value="NDUFB11"/>
    <property type="match status" value="1"/>
</dbReference>
<dbReference type="PANTHER" id="PTHR37709:SF1">
    <property type="entry name" value="EXPRESSED PROTEIN"/>
    <property type="match status" value="1"/>
</dbReference>
<keyword evidence="1" id="KW-0732">Signal</keyword>
<gene>
    <name evidence="2" type="ORF">OIU79_009888</name>
</gene>
<organism evidence="2 3">
    <name type="scientific">Salix purpurea</name>
    <name type="common">Purple osier willow</name>
    <dbReference type="NCBI Taxonomy" id="77065"/>
    <lineage>
        <taxon>Eukaryota</taxon>
        <taxon>Viridiplantae</taxon>
        <taxon>Streptophyta</taxon>
        <taxon>Embryophyta</taxon>
        <taxon>Tracheophyta</taxon>
        <taxon>Spermatophyta</taxon>
        <taxon>Magnoliopsida</taxon>
        <taxon>eudicotyledons</taxon>
        <taxon>Gunneridae</taxon>
        <taxon>Pentapetalae</taxon>
        <taxon>rosids</taxon>
        <taxon>fabids</taxon>
        <taxon>Malpighiales</taxon>
        <taxon>Salicaceae</taxon>
        <taxon>Saliceae</taxon>
        <taxon>Salix</taxon>
    </lineage>
</organism>
<feature type="signal peptide" evidence="1">
    <location>
        <begin position="1"/>
        <end position="20"/>
    </location>
</feature>
<dbReference type="InterPro" id="IPR035204">
    <property type="entry name" value="NDUFB11"/>
</dbReference>
<dbReference type="EMBL" id="JAPFFK010000016">
    <property type="protein sequence ID" value="KAJ6705073.1"/>
    <property type="molecule type" value="Genomic_DNA"/>
</dbReference>
<feature type="chain" id="PRO_5040275881" evidence="1">
    <location>
        <begin position="21"/>
        <end position="129"/>
    </location>
</feature>
<proteinExistence type="predicted"/>
<comment type="caution">
    <text evidence="2">The sequence shown here is derived from an EMBL/GenBank/DDBJ whole genome shotgun (WGS) entry which is preliminary data.</text>
</comment>
<name>A0A9Q0QEA9_SALPP</name>
<evidence type="ECO:0000313" key="2">
    <source>
        <dbReference type="EMBL" id="KAJ6705073.1"/>
    </source>
</evidence>
<dbReference type="AlphaFoldDB" id="A0A9Q0QEA9"/>